<reference evidence="1" key="1">
    <citation type="submission" date="2018-11" db="EMBL/GenBank/DDBJ databases">
        <authorList>
            <consortium name="Pathogen Informatics"/>
        </authorList>
    </citation>
    <scope>NUCLEOTIDE SEQUENCE</scope>
</reference>
<comment type="caution">
    <text evidence="1">The sequence shown here is derived from an EMBL/GenBank/DDBJ whole genome shotgun (WGS) entry which is preliminary data.</text>
</comment>
<protein>
    <submittedName>
        <fullName evidence="1">Uncharacterized protein</fullName>
    </submittedName>
</protein>
<evidence type="ECO:0000313" key="1">
    <source>
        <dbReference type="EMBL" id="VEL35610.1"/>
    </source>
</evidence>
<evidence type="ECO:0000313" key="2">
    <source>
        <dbReference type="Proteomes" id="UP000784294"/>
    </source>
</evidence>
<gene>
    <name evidence="1" type="ORF">PXEA_LOCUS29050</name>
</gene>
<sequence>MLPCNVVLLSVQDIKQGCSRLFSEHLGWLCRPWRLAQVSWSEAFRLLSDAESDIRLDAASLLLRLAVTSGPGLPAALHLAASANAISSEAPDGGDYFFRSALNRLAGQVAGLLPTGSMTSGELFPHYCSFLFRN</sequence>
<dbReference type="AlphaFoldDB" id="A0A3S5B703"/>
<dbReference type="EMBL" id="CAAALY010250221">
    <property type="protein sequence ID" value="VEL35610.1"/>
    <property type="molecule type" value="Genomic_DNA"/>
</dbReference>
<accession>A0A3S5B703</accession>
<keyword evidence="2" id="KW-1185">Reference proteome</keyword>
<dbReference type="Proteomes" id="UP000784294">
    <property type="component" value="Unassembled WGS sequence"/>
</dbReference>
<organism evidence="1 2">
    <name type="scientific">Protopolystoma xenopodis</name>
    <dbReference type="NCBI Taxonomy" id="117903"/>
    <lineage>
        <taxon>Eukaryota</taxon>
        <taxon>Metazoa</taxon>
        <taxon>Spiralia</taxon>
        <taxon>Lophotrochozoa</taxon>
        <taxon>Platyhelminthes</taxon>
        <taxon>Monogenea</taxon>
        <taxon>Polyopisthocotylea</taxon>
        <taxon>Polystomatidea</taxon>
        <taxon>Polystomatidae</taxon>
        <taxon>Protopolystoma</taxon>
    </lineage>
</organism>
<proteinExistence type="predicted"/>
<name>A0A3S5B703_9PLAT</name>